<feature type="compositionally biased region" description="Pro residues" evidence="1">
    <location>
        <begin position="328"/>
        <end position="340"/>
    </location>
</feature>
<proteinExistence type="predicted"/>
<accession>A0A5E4NQ93</accession>
<protein>
    <submittedName>
        <fullName evidence="3">Uncharacterized protein</fullName>
    </submittedName>
</protein>
<dbReference type="Proteomes" id="UP000325440">
    <property type="component" value="Unassembled WGS sequence"/>
</dbReference>
<keyword evidence="2" id="KW-0732">Signal</keyword>
<feature type="signal peptide" evidence="2">
    <location>
        <begin position="1"/>
        <end position="22"/>
    </location>
</feature>
<sequence>MSALICWILIVECVMEIKIVHGNDRVIITVPVHIRKLHHTKTIYKIIEKPVYKLPDVQQPDQPKTLSATPAVLGEPAAMTALYGVEPNNTDGGSAKHPHDFSVGNNETSYWHGEKSTEGDDDDDDGGVDGRNVRNVGPGYGIRPATAMAGYGYKTMEPDDDIEDEVEARREDTGHGRGYGHFDRGYGPPDRGLTYMVRKYPRPPAPVVELGSESRRQVRGPHTGRIGDRIWHVREPMHGHFAGGDLWRDHHQKQQLKQQQQYAVALKPPGRFGAGWHSAAAAPATVVPVLLHDGSQQYKYRKLPVAIGPQNGYRVRENVAEFDDPFPITVPSPPPPPPPRANAFPAAAGDHNYSRPEGVMSVSAVDSPQIVRNVYYTLDPVVPYHERSKPFPPNRRIL</sequence>
<evidence type="ECO:0000313" key="4">
    <source>
        <dbReference type="Proteomes" id="UP000325440"/>
    </source>
</evidence>
<evidence type="ECO:0000256" key="1">
    <source>
        <dbReference type="SAM" id="MobiDB-lite"/>
    </source>
</evidence>
<gene>
    <name evidence="3" type="ORF">CINCED_3A016645</name>
</gene>
<organism evidence="3 4">
    <name type="scientific">Cinara cedri</name>
    <dbReference type="NCBI Taxonomy" id="506608"/>
    <lineage>
        <taxon>Eukaryota</taxon>
        <taxon>Metazoa</taxon>
        <taxon>Ecdysozoa</taxon>
        <taxon>Arthropoda</taxon>
        <taxon>Hexapoda</taxon>
        <taxon>Insecta</taxon>
        <taxon>Pterygota</taxon>
        <taxon>Neoptera</taxon>
        <taxon>Paraneoptera</taxon>
        <taxon>Hemiptera</taxon>
        <taxon>Sternorrhyncha</taxon>
        <taxon>Aphidomorpha</taxon>
        <taxon>Aphidoidea</taxon>
        <taxon>Aphididae</taxon>
        <taxon>Lachninae</taxon>
        <taxon>Cinara</taxon>
    </lineage>
</organism>
<evidence type="ECO:0000313" key="3">
    <source>
        <dbReference type="EMBL" id="VVC43617.1"/>
    </source>
</evidence>
<dbReference type="OrthoDB" id="6631225at2759"/>
<dbReference type="EMBL" id="CABPRJ010002370">
    <property type="protein sequence ID" value="VVC43617.1"/>
    <property type="molecule type" value="Genomic_DNA"/>
</dbReference>
<dbReference type="AlphaFoldDB" id="A0A5E4NQ93"/>
<feature type="region of interest" description="Disordered" evidence="1">
    <location>
        <begin position="327"/>
        <end position="352"/>
    </location>
</feature>
<keyword evidence="4" id="KW-1185">Reference proteome</keyword>
<reference evidence="3 4" key="1">
    <citation type="submission" date="2019-08" db="EMBL/GenBank/DDBJ databases">
        <authorList>
            <person name="Alioto T."/>
            <person name="Alioto T."/>
            <person name="Gomez Garrido J."/>
        </authorList>
    </citation>
    <scope>NUCLEOTIDE SEQUENCE [LARGE SCALE GENOMIC DNA]</scope>
</reference>
<feature type="region of interest" description="Disordered" evidence="1">
    <location>
        <begin position="83"/>
        <end position="141"/>
    </location>
</feature>
<evidence type="ECO:0000256" key="2">
    <source>
        <dbReference type="SAM" id="SignalP"/>
    </source>
</evidence>
<feature type="chain" id="PRO_5022721802" evidence="2">
    <location>
        <begin position="23"/>
        <end position="398"/>
    </location>
</feature>
<name>A0A5E4NQ93_9HEMI</name>